<evidence type="ECO:0000313" key="2">
    <source>
        <dbReference type="Proteomes" id="UP000010466"/>
    </source>
</evidence>
<organism evidence="1 2">
    <name type="scientific">Mycoplasmopsis cynos (strain C142)</name>
    <name type="common">Mycoplasma cynos</name>
    <dbReference type="NCBI Taxonomy" id="1246955"/>
    <lineage>
        <taxon>Bacteria</taxon>
        <taxon>Bacillati</taxon>
        <taxon>Mycoplasmatota</taxon>
        <taxon>Mycoplasmoidales</taxon>
        <taxon>Metamycoplasmataceae</taxon>
        <taxon>Mycoplasmopsis</taxon>
    </lineage>
</organism>
<dbReference type="KEGG" id="mcy:MCYN_0010"/>
<sequence length="57" mass="6503">MPPNSLKMSIWEIVHISKTFPSSNRASEVSSCDVSIPKISIIYPRFEVSLYIKAQYL</sequence>
<gene>
    <name evidence="1" type="primary">MCYN0010</name>
    <name evidence="1" type="ordered locus">MCYN_0010</name>
</gene>
<dbReference type="HOGENOM" id="CLU_2991860_0_0_14"/>
<reference evidence="2" key="1">
    <citation type="journal article" date="2013" name="Genome Announc.">
        <title>Complete genome sequence of Mycoplasma cynos strain C142.</title>
        <authorList>
            <person name="Walker C.A."/>
            <person name="Mannering S.A."/>
            <person name="Shields S."/>
            <person name="Blake D.P."/>
            <person name="Brownlie J."/>
        </authorList>
    </citation>
    <scope>NUCLEOTIDE SEQUENCE [LARGE SCALE GENOMIC DNA]</scope>
    <source>
        <strain evidence="2">C142</strain>
    </source>
</reference>
<dbReference type="Proteomes" id="UP000010466">
    <property type="component" value="Chromosome"/>
</dbReference>
<evidence type="ECO:0000313" key="1">
    <source>
        <dbReference type="EMBL" id="CCP23742.1"/>
    </source>
</evidence>
<name>L0RUW3_MYCC1</name>
<keyword evidence="2" id="KW-1185">Reference proteome</keyword>
<dbReference type="AlphaFoldDB" id="L0RUW3"/>
<accession>L0RUW3</accession>
<protein>
    <submittedName>
        <fullName evidence="1">Uncharacterized protein</fullName>
    </submittedName>
</protein>
<proteinExistence type="predicted"/>
<dbReference type="EMBL" id="HF559394">
    <property type="protein sequence ID" value="CCP23742.1"/>
    <property type="molecule type" value="Genomic_DNA"/>
</dbReference>